<dbReference type="EMBL" id="CP051205">
    <property type="protein sequence ID" value="QJB34103.1"/>
    <property type="molecule type" value="Genomic_DNA"/>
</dbReference>
<dbReference type="EMBL" id="CP051204">
    <property type="protein sequence ID" value="QJB40622.1"/>
    <property type="molecule type" value="Genomic_DNA"/>
</dbReference>
<dbReference type="SUPFAM" id="SSF53448">
    <property type="entry name" value="Nucleotide-diphospho-sugar transferases"/>
    <property type="match status" value="1"/>
</dbReference>
<keyword evidence="5" id="KW-1185">Reference proteome</keyword>
<organism evidence="2 4">
    <name type="scientific">Chitinophaga oryzae</name>
    <dbReference type="NCBI Taxonomy" id="2725414"/>
    <lineage>
        <taxon>Bacteria</taxon>
        <taxon>Pseudomonadati</taxon>
        <taxon>Bacteroidota</taxon>
        <taxon>Chitinophagia</taxon>
        <taxon>Chitinophagales</taxon>
        <taxon>Chitinophagaceae</taxon>
        <taxon>Chitinophaga</taxon>
    </lineage>
</organism>
<dbReference type="Proteomes" id="UP000503144">
    <property type="component" value="Chromosome"/>
</dbReference>
<evidence type="ECO:0000313" key="5">
    <source>
        <dbReference type="Proteomes" id="UP000503144"/>
    </source>
</evidence>
<dbReference type="Proteomes" id="UP000502421">
    <property type="component" value="Chromosome"/>
</dbReference>
<dbReference type="RefSeq" id="WP_168807839.1">
    <property type="nucleotide sequence ID" value="NZ_CP051204.2"/>
</dbReference>
<dbReference type="PANTHER" id="PTHR43685:SF2">
    <property type="entry name" value="GLYCOSYLTRANSFERASE 2-LIKE DOMAIN-CONTAINING PROTEIN"/>
    <property type="match status" value="1"/>
</dbReference>
<proteinExistence type="predicted"/>
<evidence type="ECO:0000259" key="1">
    <source>
        <dbReference type="Pfam" id="PF00535"/>
    </source>
</evidence>
<evidence type="ECO:0000313" key="2">
    <source>
        <dbReference type="EMBL" id="QJB34103.1"/>
    </source>
</evidence>
<accession>A0AAE6ZL31</accession>
<feature type="domain" description="Glycosyltransferase 2-like" evidence="1">
    <location>
        <begin position="12"/>
        <end position="166"/>
    </location>
</feature>
<reference evidence="4" key="1">
    <citation type="submission" date="2020-04" db="EMBL/GenBank/DDBJ databases">
        <authorList>
            <person name="Kittiwongwattana C."/>
        </authorList>
    </citation>
    <scope>NUCLEOTIDE SEQUENCE [LARGE SCALE GENOMIC DNA]</scope>
    <source>
        <strain evidence="3">1303</strain>
        <strain evidence="4">1310</strain>
    </source>
</reference>
<evidence type="ECO:0000313" key="3">
    <source>
        <dbReference type="EMBL" id="QJB40622.1"/>
    </source>
</evidence>
<dbReference type="InterPro" id="IPR001173">
    <property type="entry name" value="Glyco_trans_2-like"/>
</dbReference>
<evidence type="ECO:0000313" key="4">
    <source>
        <dbReference type="Proteomes" id="UP000502421"/>
    </source>
</evidence>
<dbReference type="KEGG" id="coy:HF329_23565"/>
<dbReference type="Pfam" id="PF00535">
    <property type="entry name" value="Glycos_transf_2"/>
    <property type="match status" value="1"/>
</dbReference>
<dbReference type="AlphaFoldDB" id="A0AAE6ZL31"/>
<sequence length="298" mass="34129">MDTGTATGLTFSIIIPTYNRAEKLRKCLQSLRQQTYQHFEVLVCDDGSQDDSKAVVDSFREHLNIKYFYNDNWGGPAYPRNVGIENASAPWLCFLDSDDSWYPQKLERVKAHLDAYDLICHDFDVEGKVTYRSRLKTRPLGKDVFKTLMTKGNSIVTSSVCIRKDVFREMKGFSLERELIAVEDFDLWLRMAHKGYRFGVISEAMGAYWTGDGNITGVNDKQIARIKAVFGRHMHELPANSHAYAQSLGFQYYLTGRIKHKMCEFKEARRLYAKAIAKGAPVIKFNACCHLLIALIRK</sequence>
<dbReference type="Gene3D" id="3.90.550.10">
    <property type="entry name" value="Spore Coat Polysaccharide Biosynthesis Protein SpsA, Chain A"/>
    <property type="match status" value="1"/>
</dbReference>
<gene>
    <name evidence="3" type="ORF">HF324_23415</name>
    <name evidence="2" type="ORF">HF329_23565</name>
</gene>
<name>A0AAE6ZL31_9BACT</name>
<dbReference type="CDD" id="cd00761">
    <property type="entry name" value="Glyco_tranf_GTA_type"/>
    <property type="match status" value="1"/>
</dbReference>
<protein>
    <submittedName>
        <fullName evidence="2">Glycosyltransferase family 2 protein</fullName>
    </submittedName>
</protein>
<dbReference type="InterPro" id="IPR029044">
    <property type="entry name" value="Nucleotide-diphossugar_trans"/>
</dbReference>
<dbReference type="PANTHER" id="PTHR43685">
    <property type="entry name" value="GLYCOSYLTRANSFERASE"/>
    <property type="match status" value="1"/>
</dbReference>
<dbReference type="InterPro" id="IPR050834">
    <property type="entry name" value="Glycosyltransf_2"/>
</dbReference>
<reference evidence="2" key="2">
    <citation type="submission" date="2020-09" db="EMBL/GenBank/DDBJ databases">
        <authorList>
            <person name="Kittiwongwattana C."/>
        </authorList>
    </citation>
    <scope>NUCLEOTIDE SEQUENCE</scope>
    <source>
        <strain evidence="2">1310</strain>
    </source>
</reference>